<evidence type="ECO:0000256" key="8">
    <source>
        <dbReference type="ARBA" id="ARBA00022692"/>
    </source>
</evidence>
<keyword evidence="19" id="KW-1185">Reference proteome</keyword>
<keyword evidence="11 17" id="KW-0472">Membrane</keyword>
<dbReference type="GO" id="GO:0016020">
    <property type="term" value="C:membrane"/>
    <property type="evidence" value="ECO:0007669"/>
    <property type="project" value="InterPro"/>
</dbReference>
<dbReference type="GO" id="GO:0008654">
    <property type="term" value="P:phospholipid biosynthetic process"/>
    <property type="evidence" value="ECO:0007669"/>
    <property type="project" value="UniProtKB-KW"/>
</dbReference>
<feature type="transmembrane region" description="Helical" evidence="17">
    <location>
        <begin position="211"/>
        <end position="230"/>
    </location>
</feature>
<evidence type="ECO:0000256" key="3">
    <source>
        <dbReference type="ARBA" id="ARBA00010441"/>
    </source>
</evidence>
<evidence type="ECO:0000256" key="17">
    <source>
        <dbReference type="SAM" id="Phobius"/>
    </source>
</evidence>
<keyword evidence="13" id="KW-1208">Phospholipid metabolism</keyword>
<dbReference type="EMBL" id="FOLH01000009">
    <property type="protein sequence ID" value="SFC50573.1"/>
    <property type="molecule type" value="Genomic_DNA"/>
</dbReference>
<dbReference type="PROSITE" id="PS00379">
    <property type="entry name" value="CDP_ALCOHOL_P_TRANSF"/>
    <property type="match status" value="1"/>
</dbReference>
<feature type="region of interest" description="Disordered" evidence="16">
    <location>
        <begin position="1"/>
        <end position="32"/>
    </location>
</feature>
<dbReference type="PANTHER" id="PTHR14269:SF61">
    <property type="entry name" value="CDP-DIACYLGLYCEROL--SERINE O-PHOSPHATIDYLTRANSFERASE"/>
    <property type="match status" value="1"/>
</dbReference>
<evidence type="ECO:0000256" key="2">
    <source>
        <dbReference type="ARBA" id="ARBA00004127"/>
    </source>
</evidence>
<reference evidence="18 19" key="1">
    <citation type="submission" date="2016-10" db="EMBL/GenBank/DDBJ databases">
        <authorList>
            <person name="de Groot N.N."/>
        </authorList>
    </citation>
    <scope>NUCLEOTIDE SEQUENCE [LARGE SCALE GENOMIC DNA]</scope>
    <source>
        <strain evidence="18 19">DSM 18438</strain>
    </source>
</reference>
<keyword evidence="6" id="KW-0444">Lipid biosynthesis</keyword>
<keyword evidence="7 15" id="KW-0808">Transferase</keyword>
<dbReference type="Gene3D" id="1.20.120.1760">
    <property type="match status" value="1"/>
</dbReference>
<dbReference type="EC" id="2.7.8.8" evidence="4"/>
<comment type="similarity">
    <text evidence="3 15">Belongs to the CDP-alcohol phosphatidyltransferase class-I family.</text>
</comment>
<dbReference type="OrthoDB" id="9777147at2"/>
<dbReference type="Pfam" id="PF01066">
    <property type="entry name" value="CDP-OH_P_transf"/>
    <property type="match status" value="1"/>
</dbReference>
<keyword evidence="10" id="KW-0443">Lipid metabolism</keyword>
<protein>
    <recommendedName>
        <fullName evidence="5">CDP-diacylglycerol--serine O-phosphatidyltransferase</fullName>
        <ecNumber evidence="4">2.7.8.8</ecNumber>
    </recommendedName>
    <alternativeName>
        <fullName evidence="14">Phosphatidylserine synthase</fullName>
    </alternativeName>
</protein>
<dbReference type="AlphaFoldDB" id="A0A1I1JXS3"/>
<dbReference type="InterPro" id="IPR043130">
    <property type="entry name" value="CDP-OH_PTrfase_TM_dom"/>
</dbReference>
<organism evidence="18 19">
    <name type="scientific">Marinospirillum celere</name>
    <dbReference type="NCBI Taxonomy" id="1122252"/>
    <lineage>
        <taxon>Bacteria</taxon>
        <taxon>Pseudomonadati</taxon>
        <taxon>Pseudomonadota</taxon>
        <taxon>Gammaproteobacteria</taxon>
        <taxon>Oceanospirillales</taxon>
        <taxon>Oceanospirillaceae</taxon>
        <taxon>Marinospirillum</taxon>
    </lineage>
</organism>
<feature type="transmembrane region" description="Helical" evidence="17">
    <location>
        <begin position="60"/>
        <end position="81"/>
    </location>
</feature>
<comment type="subcellular location">
    <subcellularLocation>
        <location evidence="2">Endomembrane system</location>
        <topology evidence="2">Multi-pass membrane protein</topology>
    </subcellularLocation>
</comment>
<dbReference type="InterPro" id="IPR048254">
    <property type="entry name" value="CDP_ALCOHOL_P_TRANSF_CS"/>
</dbReference>
<keyword evidence="9 17" id="KW-1133">Transmembrane helix</keyword>
<dbReference type="InterPro" id="IPR050324">
    <property type="entry name" value="CDP-alcohol_PTase-I"/>
</dbReference>
<keyword evidence="8 17" id="KW-0812">Transmembrane</keyword>
<evidence type="ECO:0000256" key="6">
    <source>
        <dbReference type="ARBA" id="ARBA00022516"/>
    </source>
</evidence>
<evidence type="ECO:0000313" key="18">
    <source>
        <dbReference type="EMBL" id="SFC50573.1"/>
    </source>
</evidence>
<evidence type="ECO:0000256" key="16">
    <source>
        <dbReference type="SAM" id="MobiDB-lite"/>
    </source>
</evidence>
<feature type="transmembrane region" description="Helical" evidence="17">
    <location>
        <begin position="149"/>
        <end position="167"/>
    </location>
</feature>
<dbReference type="RefSeq" id="WP_091965111.1">
    <property type="nucleotide sequence ID" value="NZ_FOLH01000009.1"/>
</dbReference>
<feature type="transmembrane region" description="Helical" evidence="17">
    <location>
        <begin position="124"/>
        <end position="143"/>
    </location>
</feature>
<dbReference type="NCBIfam" id="TIGR00473">
    <property type="entry name" value="pssA"/>
    <property type="match status" value="1"/>
</dbReference>
<evidence type="ECO:0000256" key="14">
    <source>
        <dbReference type="ARBA" id="ARBA00032361"/>
    </source>
</evidence>
<dbReference type="GO" id="GO:0012505">
    <property type="term" value="C:endomembrane system"/>
    <property type="evidence" value="ECO:0007669"/>
    <property type="project" value="UniProtKB-SubCell"/>
</dbReference>
<evidence type="ECO:0000313" key="19">
    <source>
        <dbReference type="Proteomes" id="UP000199058"/>
    </source>
</evidence>
<evidence type="ECO:0000256" key="11">
    <source>
        <dbReference type="ARBA" id="ARBA00023136"/>
    </source>
</evidence>
<feature type="transmembrane region" description="Helical" evidence="17">
    <location>
        <begin position="179"/>
        <end position="199"/>
    </location>
</feature>
<evidence type="ECO:0000256" key="15">
    <source>
        <dbReference type="RuleBase" id="RU003750"/>
    </source>
</evidence>
<keyword evidence="12" id="KW-0594">Phospholipid biosynthesis</keyword>
<evidence type="ECO:0000256" key="12">
    <source>
        <dbReference type="ARBA" id="ARBA00023209"/>
    </source>
</evidence>
<gene>
    <name evidence="18" type="ORF">SAMN05660443_2882</name>
</gene>
<dbReference type="InterPro" id="IPR000462">
    <property type="entry name" value="CDP-OH_P_trans"/>
</dbReference>
<evidence type="ECO:0000256" key="5">
    <source>
        <dbReference type="ARBA" id="ARBA00017171"/>
    </source>
</evidence>
<dbReference type="InterPro" id="IPR004533">
    <property type="entry name" value="CDP-diaglyc--ser_O-PTrfase"/>
</dbReference>
<dbReference type="PANTHER" id="PTHR14269">
    <property type="entry name" value="CDP-DIACYLGLYCEROL--GLYCEROL-3-PHOSPHATE 3-PHOSPHATIDYLTRANSFERASE-RELATED"/>
    <property type="match status" value="1"/>
</dbReference>
<evidence type="ECO:0000256" key="4">
    <source>
        <dbReference type="ARBA" id="ARBA00013174"/>
    </source>
</evidence>
<dbReference type="STRING" id="1122252.SAMN05660443_2882"/>
<comment type="catalytic activity">
    <reaction evidence="1">
        <text>a CDP-1,2-diacyl-sn-glycerol + L-serine = a 1,2-diacyl-sn-glycero-3-phospho-L-serine + CMP + H(+)</text>
        <dbReference type="Rhea" id="RHEA:16913"/>
        <dbReference type="ChEBI" id="CHEBI:15378"/>
        <dbReference type="ChEBI" id="CHEBI:33384"/>
        <dbReference type="ChEBI" id="CHEBI:57262"/>
        <dbReference type="ChEBI" id="CHEBI:58332"/>
        <dbReference type="ChEBI" id="CHEBI:60377"/>
        <dbReference type="EC" id="2.7.8.8"/>
    </reaction>
</comment>
<evidence type="ECO:0000256" key="10">
    <source>
        <dbReference type="ARBA" id="ARBA00023098"/>
    </source>
</evidence>
<sequence length="294" mass="32003">MSVDKQEAESNQPEKPETSSDTNKKEEEFTTRAQKMVGDVIEEVVEEAEINGEKVRHKGIYLLPNLFTTAALFSGFYAIVAGMNGDFGHAAVAIFVAMVLDGLDGRVARMTNTQSAFGAEYDSLADMVSFGVAPALVAFTWMLQDLGQFGWIAAFVYVAGAALRLARFNVQIGDVDKKWFIGLPSPSAAAIVAALIWVLHDFDFEWMAAKVLVALVIAAVGLLMVSNVRYYSFKDIDLKSRVPFMVLLALVLVIAIIAMEPPLILLGIFLAYGASGPLRALFRKRVLATKKSGL</sequence>
<name>A0A1I1JXS3_9GAMM</name>
<accession>A0A1I1JXS3</accession>
<feature type="transmembrane region" description="Helical" evidence="17">
    <location>
        <begin position="242"/>
        <end position="258"/>
    </location>
</feature>
<evidence type="ECO:0000256" key="13">
    <source>
        <dbReference type="ARBA" id="ARBA00023264"/>
    </source>
</evidence>
<dbReference type="GO" id="GO:0003882">
    <property type="term" value="F:CDP-diacylglycerol-serine O-phosphatidyltransferase activity"/>
    <property type="evidence" value="ECO:0007669"/>
    <property type="project" value="UniProtKB-EC"/>
</dbReference>
<evidence type="ECO:0000256" key="1">
    <source>
        <dbReference type="ARBA" id="ARBA00000287"/>
    </source>
</evidence>
<feature type="transmembrane region" description="Helical" evidence="17">
    <location>
        <begin position="87"/>
        <end position="103"/>
    </location>
</feature>
<evidence type="ECO:0000256" key="7">
    <source>
        <dbReference type="ARBA" id="ARBA00022679"/>
    </source>
</evidence>
<dbReference type="Proteomes" id="UP000199058">
    <property type="component" value="Unassembled WGS sequence"/>
</dbReference>
<evidence type="ECO:0000256" key="9">
    <source>
        <dbReference type="ARBA" id="ARBA00022989"/>
    </source>
</evidence>
<feature type="compositionally biased region" description="Basic and acidic residues" evidence="16">
    <location>
        <begin position="1"/>
        <end position="30"/>
    </location>
</feature>
<feature type="transmembrane region" description="Helical" evidence="17">
    <location>
        <begin position="264"/>
        <end position="282"/>
    </location>
</feature>
<proteinExistence type="inferred from homology"/>